<comment type="similarity">
    <text evidence="1">Belongs to the Fmt family.</text>
</comment>
<dbReference type="Pfam" id="PF02911">
    <property type="entry name" value="Formyl_trans_C"/>
    <property type="match status" value="1"/>
</dbReference>
<dbReference type="Proteomes" id="UP000179014">
    <property type="component" value="Unassembled WGS sequence"/>
</dbReference>
<evidence type="ECO:0000256" key="1">
    <source>
        <dbReference type="ARBA" id="ARBA00010699"/>
    </source>
</evidence>
<protein>
    <recommendedName>
        <fullName evidence="2">methionyl-tRNA formyltransferase</fullName>
        <ecNumber evidence="2">2.1.2.9</ecNumber>
    </recommendedName>
</protein>
<keyword evidence="3 7" id="KW-0808">Transferase</keyword>
<dbReference type="AlphaFoldDB" id="A0A1F6BU13"/>
<dbReference type="InterPro" id="IPR002376">
    <property type="entry name" value="Formyl_transf_N"/>
</dbReference>
<reference evidence="7 8" key="1">
    <citation type="journal article" date="2016" name="Nat. Commun.">
        <title>Thousands of microbial genomes shed light on interconnected biogeochemical processes in an aquifer system.</title>
        <authorList>
            <person name="Anantharaman K."/>
            <person name="Brown C.T."/>
            <person name="Hug L.A."/>
            <person name="Sharon I."/>
            <person name="Castelle C.J."/>
            <person name="Probst A.J."/>
            <person name="Thomas B.C."/>
            <person name="Singh A."/>
            <person name="Wilkins M.J."/>
            <person name="Karaoz U."/>
            <person name="Brodie E.L."/>
            <person name="Williams K.H."/>
            <person name="Hubbard S.S."/>
            <person name="Banfield J.F."/>
        </authorList>
    </citation>
    <scope>NUCLEOTIDE SEQUENCE [LARGE SCALE GENOMIC DNA]</scope>
</reference>
<dbReference type="CDD" id="cd08646">
    <property type="entry name" value="FMT_core_Met-tRNA-FMT_N"/>
    <property type="match status" value="1"/>
</dbReference>
<dbReference type="GO" id="GO:0004479">
    <property type="term" value="F:methionyl-tRNA formyltransferase activity"/>
    <property type="evidence" value="ECO:0007669"/>
    <property type="project" value="UniProtKB-EC"/>
</dbReference>
<dbReference type="SUPFAM" id="SSF50486">
    <property type="entry name" value="FMT C-terminal domain-like"/>
    <property type="match status" value="1"/>
</dbReference>
<dbReference type="InterPro" id="IPR005794">
    <property type="entry name" value="Fmt"/>
</dbReference>
<dbReference type="PANTHER" id="PTHR11138:SF5">
    <property type="entry name" value="METHIONYL-TRNA FORMYLTRANSFERASE, MITOCHONDRIAL"/>
    <property type="match status" value="1"/>
</dbReference>
<dbReference type="InterPro" id="IPR005793">
    <property type="entry name" value="Formyl_trans_C"/>
</dbReference>
<dbReference type="EMBL" id="MFKN01000032">
    <property type="protein sequence ID" value="OGG40436.1"/>
    <property type="molecule type" value="Genomic_DNA"/>
</dbReference>
<evidence type="ECO:0000259" key="5">
    <source>
        <dbReference type="Pfam" id="PF00551"/>
    </source>
</evidence>
<feature type="domain" description="Formyl transferase C-terminal" evidence="6">
    <location>
        <begin position="207"/>
        <end position="257"/>
    </location>
</feature>
<gene>
    <name evidence="7" type="ORF">A2118_02880</name>
</gene>
<dbReference type="NCBIfam" id="TIGR00460">
    <property type="entry name" value="fmt"/>
    <property type="match status" value="1"/>
</dbReference>
<dbReference type="STRING" id="1798474.A2118_02880"/>
<name>A0A1F6BU13_9BACT</name>
<dbReference type="Gene3D" id="3.40.50.12230">
    <property type="match status" value="1"/>
</dbReference>
<accession>A0A1F6BU13</accession>
<dbReference type="InterPro" id="IPR036477">
    <property type="entry name" value="Formyl_transf_N_sf"/>
</dbReference>
<feature type="domain" description="Formyl transferase N-terminal" evidence="5">
    <location>
        <begin position="9"/>
        <end position="182"/>
    </location>
</feature>
<dbReference type="SUPFAM" id="SSF53328">
    <property type="entry name" value="Formyltransferase"/>
    <property type="match status" value="1"/>
</dbReference>
<evidence type="ECO:0000256" key="3">
    <source>
        <dbReference type="ARBA" id="ARBA00022679"/>
    </source>
</evidence>
<evidence type="ECO:0000313" key="8">
    <source>
        <dbReference type="Proteomes" id="UP000179014"/>
    </source>
</evidence>
<dbReference type="InterPro" id="IPR041711">
    <property type="entry name" value="Met-tRNA-FMT_N"/>
</dbReference>
<dbReference type="EC" id="2.1.2.9" evidence="2"/>
<dbReference type="Pfam" id="PF00551">
    <property type="entry name" value="Formyl_trans_N"/>
    <property type="match status" value="1"/>
</dbReference>
<dbReference type="InterPro" id="IPR011034">
    <property type="entry name" value="Formyl_transferase-like_C_sf"/>
</dbReference>
<proteinExistence type="inferred from homology"/>
<evidence type="ECO:0000259" key="6">
    <source>
        <dbReference type="Pfam" id="PF02911"/>
    </source>
</evidence>
<sequence>MKPQPHSFVFFGTPKVASDTLARLIESGFVPTAVVTSPDAPRGRGLTLTPSPVKMLALKHSVPFLTPEKLDNETITIIRAYGCDYAICIAYGKIFPEELIQIFPKGVLNVHYSLLPKHRGATPLEAALLAGDTETGVTIQKMVRELDAGDILSQETTPIAPNETARELRPRLIALGAELLATTLPAFERGETMPVPQDASQATRSGKLKKEDGLLSLDAPAQENWNKYRAYADSIGTYFFENEKRIKITKASFTHEKFIVERVIPEGKNETSY</sequence>
<evidence type="ECO:0000256" key="4">
    <source>
        <dbReference type="ARBA" id="ARBA00022917"/>
    </source>
</evidence>
<keyword evidence="4" id="KW-0648">Protein biosynthesis</keyword>
<evidence type="ECO:0000313" key="7">
    <source>
        <dbReference type="EMBL" id="OGG40436.1"/>
    </source>
</evidence>
<evidence type="ECO:0000256" key="2">
    <source>
        <dbReference type="ARBA" id="ARBA00012261"/>
    </source>
</evidence>
<dbReference type="GO" id="GO:0005829">
    <property type="term" value="C:cytosol"/>
    <property type="evidence" value="ECO:0007669"/>
    <property type="project" value="TreeGrafter"/>
</dbReference>
<organism evidence="7 8">
    <name type="scientific">Candidatus Kaiserbacteria bacterium GWA2_50_9</name>
    <dbReference type="NCBI Taxonomy" id="1798474"/>
    <lineage>
        <taxon>Bacteria</taxon>
        <taxon>Candidatus Kaiseribacteriota</taxon>
    </lineage>
</organism>
<comment type="caution">
    <text evidence="7">The sequence shown here is derived from an EMBL/GenBank/DDBJ whole genome shotgun (WGS) entry which is preliminary data.</text>
</comment>
<dbReference type="PANTHER" id="PTHR11138">
    <property type="entry name" value="METHIONYL-TRNA FORMYLTRANSFERASE"/>
    <property type="match status" value="1"/>
</dbReference>